<dbReference type="EMBL" id="JBHMCF010000042">
    <property type="protein sequence ID" value="MFB9475640.1"/>
    <property type="molecule type" value="Genomic_DNA"/>
</dbReference>
<evidence type="ECO:0000256" key="3">
    <source>
        <dbReference type="ARBA" id="ARBA00022840"/>
    </source>
</evidence>
<dbReference type="InterPro" id="IPR003593">
    <property type="entry name" value="AAA+_ATPase"/>
</dbReference>
<protein>
    <submittedName>
        <fullName evidence="5">ABC transporter ATP-binding protein</fullName>
    </submittedName>
</protein>
<dbReference type="PROSITE" id="PS50893">
    <property type="entry name" value="ABC_TRANSPORTER_2"/>
    <property type="match status" value="1"/>
</dbReference>
<reference evidence="5 6" key="1">
    <citation type="submission" date="2024-09" db="EMBL/GenBank/DDBJ databases">
        <authorList>
            <person name="Sun Q."/>
            <person name="Mori K."/>
        </authorList>
    </citation>
    <scope>NUCLEOTIDE SEQUENCE [LARGE SCALE GENOMIC DNA]</scope>
    <source>
        <strain evidence="5 6">JCM 3324</strain>
    </source>
</reference>
<dbReference type="Proteomes" id="UP001589568">
    <property type="component" value="Unassembled WGS sequence"/>
</dbReference>
<dbReference type="InterPro" id="IPR027417">
    <property type="entry name" value="P-loop_NTPase"/>
</dbReference>
<accession>A0ABV5NZA1</accession>
<dbReference type="SMART" id="SM00382">
    <property type="entry name" value="AAA"/>
    <property type="match status" value="1"/>
</dbReference>
<proteinExistence type="predicted"/>
<keyword evidence="2" id="KW-0547">Nucleotide-binding</keyword>
<evidence type="ECO:0000256" key="1">
    <source>
        <dbReference type="ARBA" id="ARBA00022448"/>
    </source>
</evidence>
<evidence type="ECO:0000313" key="5">
    <source>
        <dbReference type="EMBL" id="MFB9475640.1"/>
    </source>
</evidence>
<dbReference type="Pfam" id="PF00005">
    <property type="entry name" value="ABC_tran"/>
    <property type="match status" value="1"/>
</dbReference>
<dbReference type="SUPFAM" id="SSF52540">
    <property type="entry name" value="P-loop containing nucleoside triphosphate hydrolases"/>
    <property type="match status" value="1"/>
</dbReference>
<dbReference type="PANTHER" id="PTHR42788">
    <property type="entry name" value="TAURINE IMPORT ATP-BINDING PROTEIN-RELATED"/>
    <property type="match status" value="1"/>
</dbReference>
<evidence type="ECO:0000256" key="2">
    <source>
        <dbReference type="ARBA" id="ARBA00022741"/>
    </source>
</evidence>
<feature type="domain" description="ABC transporter" evidence="4">
    <location>
        <begin position="7"/>
        <end position="238"/>
    </location>
</feature>
<organism evidence="5 6">
    <name type="scientific">Nonomuraea salmonea</name>
    <dbReference type="NCBI Taxonomy" id="46181"/>
    <lineage>
        <taxon>Bacteria</taxon>
        <taxon>Bacillati</taxon>
        <taxon>Actinomycetota</taxon>
        <taxon>Actinomycetes</taxon>
        <taxon>Streptosporangiales</taxon>
        <taxon>Streptosporangiaceae</taxon>
        <taxon>Nonomuraea</taxon>
    </lineage>
</organism>
<dbReference type="InterPro" id="IPR050166">
    <property type="entry name" value="ABC_transporter_ATP-bind"/>
</dbReference>
<dbReference type="InterPro" id="IPR003439">
    <property type="entry name" value="ABC_transporter-like_ATP-bd"/>
</dbReference>
<dbReference type="Gene3D" id="3.40.50.300">
    <property type="entry name" value="P-loop containing nucleotide triphosphate hydrolases"/>
    <property type="match status" value="1"/>
</dbReference>
<sequence length="264" mass="27776">MSQAPHLTLRNVTLEAGDPAAPVTVLSGVDLDVPGGELLTIVGPSGCGKSSVFALVAGLVRPTRGQVLIGGAPVTGPALERGVVVQQHALFPWRSARANVAFGLEAGAAPRPERDRRTRELLALVGLDGVAGKYPYELSPADRQLVALARSLAFDPGVLLLDEPFAGLDAPSRARLGDELVRVWRETGKTVLFITHDLGVAVRLGRRVAVMTAAPGRIKEIVDVGPPGVLPPGRPAARSRRRVWSLLRGEVAAARERRVAAAHG</sequence>
<dbReference type="CDD" id="cd03293">
    <property type="entry name" value="ABC_NrtD_SsuB_transporters"/>
    <property type="match status" value="1"/>
</dbReference>
<dbReference type="GO" id="GO:0005524">
    <property type="term" value="F:ATP binding"/>
    <property type="evidence" value="ECO:0007669"/>
    <property type="project" value="UniProtKB-KW"/>
</dbReference>
<evidence type="ECO:0000259" key="4">
    <source>
        <dbReference type="PROSITE" id="PS50893"/>
    </source>
</evidence>
<keyword evidence="3 5" id="KW-0067">ATP-binding</keyword>
<keyword evidence="6" id="KW-1185">Reference proteome</keyword>
<evidence type="ECO:0000313" key="6">
    <source>
        <dbReference type="Proteomes" id="UP001589568"/>
    </source>
</evidence>
<comment type="caution">
    <text evidence="5">The sequence shown here is derived from an EMBL/GenBank/DDBJ whole genome shotgun (WGS) entry which is preliminary data.</text>
</comment>
<keyword evidence="1" id="KW-0813">Transport</keyword>
<dbReference type="RefSeq" id="WP_364369165.1">
    <property type="nucleotide sequence ID" value="NZ_JBHMCF010000042.1"/>
</dbReference>
<name>A0ABV5NZA1_9ACTN</name>
<dbReference type="PANTHER" id="PTHR42788:SF13">
    <property type="entry name" value="ALIPHATIC SULFONATES IMPORT ATP-BINDING PROTEIN SSUB"/>
    <property type="match status" value="1"/>
</dbReference>
<gene>
    <name evidence="5" type="ORF">ACFFR3_39645</name>
</gene>